<evidence type="ECO:0000256" key="1">
    <source>
        <dbReference type="SAM" id="Coils"/>
    </source>
</evidence>
<feature type="coiled-coil region" evidence="1">
    <location>
        <begin position="178"/>
        <end position="208"/>
    </location>
</feature>
<reference evidence="2 3" key="1">
    <citation type="submission" date="2015-10" db="EMBL/GenBank/DDBJ databases">
        <title>Large-scale maps of variable infection efficiencies in aquatic Bacteriodetes phage-host model systems.</title>
        <authorList>
            <person name="Holmfeldt K."/>
            <person name="Solonenko N."/>
            <person name="Howard-Varona C."/>
            <person name="Moreno M."/>
            <person name="Malmstrom R.R."/>
            <person name="Blow M.J."/>
            <person name="Sullivan M.B."/>
        </authorList>
    </citation>
    <scope>NUCLEOTIDE SEQUENCE [LARGE SCALE GENOMIC DNA]</scope>
</reference>
<organism evidence="2 3">
    <name type="scientific">Cellulophaga phage phi4:1_13</name>
    <dbReference type="NCBI Taxonomy" id="1747284"/>
    <lineage>
        <taxon>Viruses</taxon>
        <taxon>Duplodnaviria</taxon>
        <taxon>Heunggongvirae</taxon>
        <taxon>Uroviricota</taxon>
        <taxon>Caudoviricetes</taxon>
        <taxon>Lightbulbvirus</taxon>
        <taxon>Lightbulbvirus Cba41</taxon>
    </lineage>
</organism>
<protein>
    <submittedName>
        <fullName evidence="2">Uncharacterized protein</fullName>
    </submittedName>
</protein>
<keyword evidence="1" id="KW-0175">Coiled coil</keyword>
<dbReference type="Proteomes" id="UP000229115">
    <property type="component" value="Segment"/>
</dbReference>
<evidence type="ECO:0000313" key="3">
    <source>
        <dbReference type="Proteomes" id="UP000229115"/>
    </source>
</evidence>
<accession>A0A0S2MW93</accession>
<name>A0A0S2MW93_9CAUD</name>
<gene>
    <name evidence="2" type="ORF">Phi4113_131</name>
</gene>
<proteinExistence type="predicted"/>
<evidence type="ECO:0000313" key="2">
    <source>
        <dbReference type="EMBL" id="ALO80140.1"/>
    </source>
</evidence>
<dbReference type="EMBL" id="KT962245">
    <property type="protein sequence ID" value="ALO80140.1"/>
    <property type="molecule type" value="Genomic_RNA"/>
</dbReference>
<sequence>MVNTTELRDTKTIREDIRVLLKDYNKLNLINGEDYQALKKELDYTIKELKNNEMYLFIEAQNITHKRLNKVIPNALILIKNIIGEKYLNMDNSINHKYKNYFDSVEQEEKKELKNYTYRITTRTRVVHNNFVIDVSIRVWNKNGSADYSNVKYLATFENGTSFKDLYGFDEEFNTYNLKAEVKKMHKYEQLKKELEETRLKLNTSFTEKFLYGYRKDSY</sequence>